<keyword evidence="2" id="KW-0378">Hydrolase</keyword>
<feature type="region of interest" description="Disordered" evidence="4">
    <location>
        <begin position="111"/>
        <end position="141"/>
    </location>
</feature>
<dbReference type="PROSITE" id="PS50994">
    <property type="entry name" value="INTEGRASE"/>
    <property type="match status" value="1"/>
</dbReference>
<organism evidence="6 7">
    <name type="scientific">Tanacetum coccineum</name>
    <dbReference type="NCBI Taxonomy" id="301880"/>
    <lineage>
        <taxon>Eukaryota</taxon>
        <taxon>Viridiplantae</taxon>
        <taxon>Streptophyta</taxon>
        <taxon>Embryophyta</taxon>
        <taxon>Tracheophyta</taxon>
        <taxon>Spermatophyta</taxon>
        <taxon>Magnoliopsida</taxon>
        <taxon>eudicotyledons</taxon>
        <taxon>Gunneridae</taxon>
        <taxon>Pentapetalae</taxon>
        <taxon>asterids</taxon>
        <taxon>campanulids</taxon>
        <taxon>Asterales</taxon>
        <taxon>Asteraceae</taxon>
        <taxon>Asteroideae</taxon>
        <taxon>Anthemideae</taxon>
        <taxon>Anthemidinae</taxon>
        <taxon>Tanacetum</taxon>
    </lineage>
</organism>
<dbReference type="Gene3D" id="3.30.420.10">
    <property type="entry name" value="Ribonuclease H-like superfamily/Ribonuclease H"/>
    <property type="match status" value="1"/>
</dbReference>
<dbReference type="InterPro" id="IPR012337">
    <property type="entry name" value="RNaseH-like_sf"/>
</dbReference>
<dbReference type="PANTHER" id="PTHR42648">
    <property type="entry name" value="TRANSPOSASE, PUTATIVE-RELATED"/>
    <property type="match status" value="1"/>
</dbReference>
<reference evidence="6" key="1">
    <citation type="journal article" date="2022" name="Int. J. Mol. Sci.">
        <title>Draft Genome of Tanacetum Coccineum: Genomic Comparison of Closely Related Tanacetum-Family Plants.</title>
        <authorList>
            <person name="Yamashiro T."/>
            <person name="Shiraishi A."/>
            <person name="Nakayama K."/>
            <person name="Satake H."/>
        </authorList>
    </citation>
    <scope>NUCLEOTIDE SEQUENCE</scope>
</reference>
<evidence type="ECO:0000256" key="1">
    <source>
        <dbReference type="ARBA" id="ARBA00022723"/>
    </source>
</evidence>
<dbReference type="Pfam" id="PF13976">
    <property type="entry name" value="gag_pre-integrs"/>
    <property type="match status" value="1"/>
</dbReference>
<gene>
    <name evidence="6" type="ORF">Tco_0839461</name>
</gene>
<dbReference type="SUPFAM" id="SSF53098">
    <property type="entry name" value="Ribonuclease H-like"/>
    <property type="match status" value="1"/>
</dbReference>
<dbReference type="Proteomes" id="UP001151760">
    <property type="component" value="Unassembled WGS sequence"/>
</dbReference>
<evidence type="ECO:0000256" key="4">
    <source>
        <dbReference type="SAM" id="MobiDB-lite"/>
    </source>
</evidence>
<accession>A0ABQ5ASJ3</accession>
<dbReference type="InterPro" id="IPR039537">
    <property type="entry name" value="Retrotran_Ty1/copia-like"/>
</dbReference>
<dbReference type="EMBL" id="BQNB010012551">
    <property type="protein sequence ID" value="GJT04999.1"/>
    <property type="molecule type" value="Genomic_DNA"/>
</dbReference>
<dbReference type="InterPro" id="IPR025724">
    <property type="entry name" value="GAG-pre-integrase_dom"/>
</dbReference>
<dbReference type="Pfam" id="PF07727">
    <property type="entry name" value="RVT_2"/>
    <property type="match status" value="1"/>
</dbReference>
<sequence length="1848" mass="210841">MMLERFTQHIVDPLALMSNVSPQQYSSQSYTTLSSTHVPPVTYQPHFADNTQLDSGLSPTNNLIENLTNTLALLTQSYKIYLPQTNNQLRTSPNTRNQATVQDDRVVVQNVQGRQNRGQRNNPRGAGAAGNGGAQNKVGNVNPGQARQIKCYNCNAQENGVVLDEEQLLFLAGGHDTAVDKDVDESPIQDLALNVDNVFQADDFDACNSDVGEASTAQTMFVANLSSADPVYDEAGPSYDSDILSEVHEYDNYQDAICEHHDAYEMHHDVQLNCVVDSNVDYTSDSNMILYDQYVKDNAELVVQNNVSSVPNDAYMMIINDMHEQTAQSVFANEQNKVVNASLTIELATYKEQVELYERRAKFELTEREQKIEEQLRIVITDRNIKEENLKKELHSIKMQLNSTINHNKSMVEEVTSLKKDFKQKENKYLKEFLDMKELKEKVEDKLYKQDQSLQTVHMLCKPIPYYGEQRKDVLKMKAEALKEQTTASRPIKALRMYPPNTPAMLRITPTGLTEGERGFEQTKECYLTEVIPFFKTLKEHFEGIQKALTKEIKEIKEIFEELEAEVDQNVANRKYDEIGRKNLLIANDNLKADCLSKEVFYIATNSELTVSRFTKMYDAYTVVQARCLELEAELSKLYNKIQKDDHNELVKHFSNLEVNHLNLQLKYQHLKKSFRNNTSLSARDAPDFDSVFVIKKMKASIQGKDNAIKKLRMQISQLKETHSEADRTLYFRALDFQITQLTKKFTVLQEQNELFRAENAKIKQRYKELYDSIKIIRAKHIEQTTALLAENENLKAQIHENIKCITMDSVKLRVLAPGRYAIDVEPIPSRNRNNREVHLDYLKHLKESVETLREIVEEVKVERPLDRSFASACLYTKHSQELLEYVIGTCPKDFNKQDKKHASTPSTRKKQVTFEDQCEESNNNIHKHVEHLNIQKTNVHVIPSTGVNSCTDASRSKPKSNTKKNRISLCHTDRPLVSGLRLLKTYDGGSLTAQEFHRKNDHFGAIMGYRDYVIGDSVISMIYYVEGLAHNLFSFGQFCSRGFNLYTISVEDIMKSSPICLLSKASKNKSWLWHRRLNHLNFGTINDLARKDFVRGLPRLKFDKDHLCPACQLGKSKKHTHTPKTENTNLEVLNTLHMDLCRPTRLQTINGNKFILVIVDDYSRFTWVKFLRSKDETPEFVIKFLKQIQVGLNKTVRYILTDNGTKFVNQVLTEYYESVGIFHQKSVSRTPQQNDVVERRNRTLMEVARTILIFSKASMFLWAEAVATACYTQNRSLIYTRHNKTPYELVHDKKPDLTFLRVFGALCYPTNDIEDLGKLQPTADIGIFVGYAPSRKGPTPMFLMPGQISSGLVPNPVPASPYVPPTNKELEILFQPMFDEYLEPPRVERPVSSAIAVQVPVISANTPSSTTIDQDAPSPNNPFAYADNNPFVNVFASEPSSEASSSGDASSAESTHVTQPHHYLRKWSKDHPLDNVIGNPSRPVSTRKQLATDALWCLYNSIHKFDQLQVWELVPRPDCVMIIALKWIYKVKLDEYGDVLKNKARLVAKGYRQEEGINFVESFAPVARIEAIRIFIANAASKNMTIYQMDVKTSFLNGELKEEVYVSQPEGFVDPDHPIHVYRLKKALYGLKQAPRAWYDTLSRFLLDNKFSKGAVDPTLFTWKTGKHILLVQIYVDDIIFASTDPKACDIFSNEMKILKKFGMDSCDPVDTPMVDRLKLDEDSLGIPVDQTRFLSMVGSLMYLTASRPDLVFVMCMCARHPMALTAYAAADHAGCQDIRRNTSGSAQFLRDKLVSWSSKKQKSTAISTTEAEYIAMSGCCAQILWMRSQLTDYDFAFNKIPLYCDN</sequence>
<dbReference type="Pfam" id="PF00665">
    <property type="entry name" value="rve"/>
    <property type="match status" value="1"/>
</dbReference>
<evidence type="ECO:0000256" key="2">
    <source>
        <dbReference type="ARBA" id="ARBA00022801"/>
    </source>
</evidence>
<dbReference type="InterPro" id="IPR036397">
    <property type="entry name" value="RNaseH_sf"/>
</dbReference>
<feature type="coiled-coil region" evidence="3">
    <location>
        <begin position="340"/>
        <end position="367"/>
    </location>
</feature>
<evidence type="ECO:0000259" key="5">
    <source>
        <dbReference type="PROSITE" id="PS50994"/>
    </source>
</evidence>
<keyword evidence="1" id="KW-0479">Metal-binding</keyword>
<evidence type="ECO:0000313" key="6">
    <source>
        <dbReference type="EMBL" id="GJT04999.1"/>
    </source>
</evidence>
<feature type="coiled-coil region" evidence="3">
    <location>
        <begin position="546"/>
        <end position="573"/>
    </location>
</feature>
<dbReference type="CDD" id="cd09272">
    <property type="entry name" value="RNase_HI_RT_Ty1"/>
    <property type="match status" value="1"/>
</dbReference>
<comment type="caution">
    <text evidence="6">The sequence shown here is derived from an EMBL/GenBank/DDBJ whole genome shotgun (WGS) entry which is preliminary data.</text>
</comment>
<evidence type="ECO:0000313" key="7">
    <source>
        <dbReference type="Proteomes" id="UP001151760"/>
    </source>
</evidence>
<proteinExistence type="predicted"/>
<keyword evidence="3" id="KW-0175">Coiled coil</keyword>
<feature type="non-terminal residue" evidence="6">
    <location>
        <position position="1848"/>
    </location>
</feature>
<dbReference type="InterPro" id="IPR013103">
    <property type="entry name" value="RVT_2"/>
</dbReference>
<protein>
    <submittedName>
        <fullName evidence="6">Retrovirus-related pol polyprotein from transposon TNT 1-94</fullName>
    </submittedName>
</protein>
<dbReference type="PANTHER" id="PTHR42648:SF18">
    <property type="entry name" value="RETROTRANSPOSON, UNCLASSIFIED-LIKE PROTEIN"/>
    <property type="match status" value="1"/>
</dbReference>
<dbReference type="InterPro" id="IPR001584">
    <property type="entry name" value="Integrase_cat-core"/>
</dbReference>
<name>A0ABQ5ASJ3_9ASTR</name>
<reference evidence="6" key="2">
    <citation type="submission" date="2022-01" db="EMBL/GenBank/DDBJ databases">
        <authorList>
            <person name="Yamashiro T."/>
            <person name="Shiraishi A."/>
            <person name="Satake H."/>
            <person name="Nakayama K."/>
        </authorList>
    </citation>
    <scope>NUCLEOTIDE SEQUENCE</scope>
</reference>
<feature type="coiled-coil region" evidence="3">
    <location>
        <begin position="695"/>
        <end position="729"/>
    </location>
</feature>
<feature type="domain" description="Integrase catalytic" evidence="5">
    <location>
        <begin position="1120"/>
        <end position="1295"/>
    </location>
</feature>
<dbReference type="SUPFAM" id="SSF56672">
    <property type="entry name" value="DNA/RNA polymerases"/>
    <property type="match status" value="1"/>
</dbReference>
<keyword evidence="7" id="KW-1185">Reference proteome</keyword>
<evidence type="ECO:0000256" key="3">
    <source>
        <dbReference type="SAM" id="Coils"/>
    </source>
</evidence>
<feature type="compositionally biased region" description="Low complexity" evidence="4">
    <location>
        <begin position="111"/>
        <end position="126"/>
    </location>
</feature>
<dbReference type="InterPro" id="IPR043502">
    <property type="entry name" value="DNA/RNA_pol_sf"/>
</dbReference>